<organism evidence="3 4">
    <name type="scientific">Pyrenophora tritici-repentis</name>
    <dbReference type="NCBI Taxonomy" id="45151"/>
    <lineage>
        <taxon>Eukaryota</taxon>
        <taxon>Fungi</taxon>
        <taxon>Dikarya</taxon>
        <taxon>Ascomycota</taxon>
        <taxon>Pezizomycotina</taxon>
        <taxon>Dothideomycetes</taxon>
        <taxon>Pleosporomycetidae</taxon>
        <taxon>Pleosporales</taxon>
        <taxon>Pleosporineae</taxon>
        <taxon>Pleosporaceae</taxon>
        <taxon>Pyrenophora</taxon>
    </lineage>
</organism>
<sequence length="272" mass="30257">MSIAFSRLPTTSTSIMNPLATTLLSQSPSSTGQRSNVVGEDEEPRKKPKKVNSEIRKQQNRIASRNYREKRKRKLQYLQQLIKDDSDGQQETELSPEPRKVYARSISADYEFAGPSSSPYPTPSVSDFSSVHANSTVAPDPILATNTATFNTHNTTVAPTYPLYPQNWSAPIYPHHTPASVGWNNTPTWAPAPEYTPQPAPRSPMYPYVHPQAQAVFERAHTPSHQTQQFLANTAAYDHGASYGLQHQKLNNPNVSLPTSSPYYQAHHPGPH</sequence>
<dbReference type="AlphaFoldDB" id="A0A922ND20"/>
<evidence type="ECO:0000313" key="3">
    <source>
        <dbReference type="EMBL" id="KAI1513635.1"/>
    </source>
</evidence>
<protein>
    <submittedName>
        <fullName evidence="3">Basic region leucine zipper</fullName>
    </submittedName>
</protein>
<dbReference type="GO" id="GO:0003700">
    <property type="term" value="F:DNA-binding transcription factor activity"/>
    <property type="evidence" value="ECO:0007669"/>
    <property type="project" value="InterPro"/>
</dbReference>
<reference evidence="4" key="1">
    <citation type="journal article" date="2022" name="Microb. Genom.">
        <title>A global pangenome for the wheat fungal pathogen Pyrenophora tritici-repentis and prediction of effector protein structural homology.</title>
        <authorList>
            <person name="Moolhuijzen P.M."/>
            <person name="See P.T."/>
            <person name="Shi G."/>
            <person name="Powell H.R."/>
            <person name="Cockram J."/>
            <person name="Jorgensen L.N."/>
            <person name="Benslimane H."/>
            <person name="Strelkov S.E."/>
            <person name="Turner J."/>
            <person name="Liu Z."/>
            <person name="Moffat C.S."/>
        </authorList>
    </citation>
    <scope>NUCLEOTIDE SEQUENCE [LARGE SCALE GENOMIC DNA]</scope>
</reference>
<feature type="region of interest" description="Disordered" evidence="1">
    <location>
        <begin position="21"/>
        <end position="71"/>
    </location>
</feature>
<evidence type="ECO:0000256" key="1">
    <source>
        <dbReference type="SAM" id="MobiDB-lite"/>
    </source>
</evidence>
<evidence type="ECO:0000313" key="4">
    <source>
        <dbReference type="Proteomes" id="UP000249757"/>
    </source>
</evidence>
<dbReference type="Proteomes" id="UP000249757">
    <property type="component" value="Unassembled WGS sequence"/>
</dbReference>
<name>A0A922ND20_9PLEO</name>
<feature type="domain" description="BZIP" evidence="2">
    <location>
        <begin position="56"/>
        <end position="70"/>
    </location>
</feature>
<keyword evidence="4" id="KW-1185">Reference proteome</keyword>
<dbReference type="PROSITE" id="PS00036">
    <property type="entry name" value="BZIP_BASIC"/>
    <property type="match status" value="1"/>
</dbReference>
<feature type="region of interest" description="Disordered" evidence="1">
    <location>
        <begin position="246"/>
        <end position="272"/>
    </location>
</feature>
<evidence type="ECO:0000259" key="2">
    <source>
        <dbReference type="PROSITE" id="PS00036"/>
    </source>
</evidence>
<feature type="compositionally biased region" description="Polar residues" evidence="1">
    <location>
        <begin position="21"/>
        <end position="36"/>
    </location>
</feature>
<comment type="caution">
    <text evidence="3">The sequence shown here is derived from an EMBL/GenBank/DDBJ whole genome shotgun (WGS) entry which is preliminary data.</text>
</comment>
<feature type="region of interest" description="Disordered" evidence="1">
    <location>
        <begin position="81"/>
        <end position="100"/>
    </location>
</feature>
<dbReference type="InterPro" id="IPR004827">
    <property type="entry name" value="bZIP"/>
</dbReference>
<proteinExistence type="predicted"/>
<dbReference type="Gene3D" id="1.20.5.170">
    <property type="match status" value="1"/>
</dbReference>
<gene>
    <name evidence="3" type="ORF">Ptr86124_007537</name>
</gene>
<accession>A0A922ND20</accession>
<dbReference type="CDD" id="cd14688">
    <property type="entry name" value="bZIP_YAP"/>
    <property type="match status" value="1"/>
</dbReference>
<feature type="compositionally biased region" description="Polar residues" evidence="1">
    <location>
        <begin position="248"/>
        <end position="263"/>
    </location>
</feature>
<dbReference type="EMBL" id="NRDI02000009">
    <property type="protein sequence ID" value="KAI1513635.1"/>
    <property type="molecule type" value="Genomic_DNA"/>
</dbReference>